<dbReference type="InterPro" id="IPR017663">
    <property type="entry name" value="ABC_2-AEP-bd"/>
</dbReference>
<sequence length="349" mass="38810">MFKILTSKHPLSSVVAASFLALFSFSTSSYAGELLVYSSTDADNLKYYMEEFQKDNPSIKVNVVRESTGTMAAKLMAEKDNPQADFLFEMAATVALNMEAEGMFHEYTPKGMDDIDQRYVDKTAPVTWVGNYGWAGCICWNRIEAENLGLPKPKTWADLANPIYKGHISMPNPASSGTGYLDVSSWIQIMGKEKAWKYMDALHNNVAVYTHSGSKPCKQAGSGEFTIGISWPGRAIKIIKAGAPIDMIIPEEGIGWEMQVVAIMSGTDNLPDAKRLMDWTLGRGMSLFGERQSIIADPSKITKDPQLPDFYDEVQAKLINNNFVWAAANKTRIVGEWKKRYDGKTEPKK</sequence>
<dbReference type="AlphaFoldDB" id="A0A381XU44"/>
<dbReference type="InterPro" id="IPR026045">
    <property type="entry name" value="Ferric-bd"/>
</dbReference>
<evidence type="ECO:0008006" key="3">
    <source>
        <dbReference type="Google" id="ProtNLM"/>
    </source>
</evidence>
<dbReference type="CDD" id="cd13544">
    <property type="entry name" value="PBP2_Fbp_like_1"/>
    <property type="match status" value="1"/>
</dbReference>
<dbReference type="PIRSF" id="PIRSF002825">
    <property type="entry name" value="CfbpA"/>
    <property type="match status" value="1"/>
</dbReference>
<accession>A0A381XU44</accession>
<dbReference type="GO" id="GO:0030975">
    <property type="term" value="F:thiamine binding"/>
    <property type="evidence" value="ECO:0007669"/>
    <property type="project" value="TreeGrafter"/>
</dbReference>
<proteinExistence type="predicted"/>
<evidence type="ECO:0000313" key="2">
    <source>
        <dbReference type="EMBL" id="SVA68316.1"/>
    </source>
</evidence>
<organism evidence="2">
    <name type="scientific">marine metagenome</name>
    <dbReference type="NCBI Taxonomy" id="408172"/>
    <lineage>
        <taxon>unclassified sequences</taxon>
        <taxon>metagenomes</taxon>
        <taxon>ecological metagenomes</taxon>
    </lineage>
</organism>
<dbReference type="Gene3D" id="3.40.190.10">
    <property type="entry name" value="Periplasmic binding protein-like II"/>
    <property type="match status" value="2"/>
</dbReference>
<dbReference type="PANTHER" id="PTHR30006">
    <property type="entry name" value="THIAMINE-BINDING PERIPLASMIC PROTEIN-RELATED"/>
    <property type="match status" value="1"/>
</dbReference>
<keyword evidence="1" id="KW-0732">Signal</keyword>
<dbReference type="EMBL" id="UINC01016402">
    <property type="protein sequence ID" value="SVA68316.1"/>
    <property type="molecule type" value="Genomic_DNA"/>
</dbReference>
<dbReference type="PANTHER" id="PTHR30006:SF2">
    <property type="entry name" value="ABC TRANSPORTER SUBSTRATE-BINDING PROTEIN"/>
    <property type="match status" value="1"/>
</dbReference>
<dbReference type="GO" id="GO:0015888">
    <property type="term" value="P:thiamine transport"/>
    <property type="evidence" value="ECO:0007669"/>
    <property type="project" value="TreeGrafter"/>
</dbReference>
<dbReference type="Pfam" id="PF01547">
    <property type="entry name" value="SBP_bac_1"/>
    <property type="match status" value="1"/>
</dbReference>
<dbReference type="GO" id="GO:0030976">
    <property type="term" value="F:thiamine pyrophosphate binding"/>
    <property type="evidence" value="ECO:0007669"/>
    <property type="project" value="TreeGrafter"/>
</dbReference>
<dbReference type="InterPro" id="IPR006059">
    <property type="entry name" value="SBP"/>
</dbReference>
<dbReference type="GO" id="GO:0030288">
    <property type="term" value="C:outer membrane-bounded periplasmic space"/>
    <property type="evidence" value="ECO:0007669"/>
    <property type="project" value="TreeGrafter"/>
</dbReference>
<name>A0A381XU44_9ZZZZ</name>
<protein>
    <recommendedName>
        <fullName evidence="3">2-aminoethylphosphonate ABC transporter substrate-binding protein</fullName>
    </recommendedName>
</protein>
<dbReference type="SUPFAM" id="SSF53850">
    <property type="entry name" value="Periplasmic binding protein-like II"/>
    <property type="match status" value="1"/>
</dbReference>
<evidence type="ECO:0000256" key="1">
    <source>
        <dbReference type="ARBA" id="ARBA00022729"/>
    </source>
</evidence>
<reference evidence="2" key="1">
    <citation type="submission" date="2018-05" db="EMBL/GenBank/DDBJ databases">
        <authorList>
            <person name="Lanie J.A."/>
            <person name="Ng W.-L."/>
            <person name="Kazmierczak K.M."/>
            <person name="Andrzejewski T.M."/>
            <person name="Davidsen T.M."/>
            <person name="Wayne K.J."/>
            <person name="Tettelin H."/>
            <person name="Glass J.I."/>
            <person name="Rusch D."/>
            <person name="Podicherti R."/>
            <person name="Tsui H.-C.T."/>
            <person name="Winkler M.E."/>
        </authorList>
    </citation>
    <scope>NUCLEOTIDE SEQUENCE</scope>
</reference>
<gene>
    <name evidence="2" type="ORF">METZ01_LOCUS121170</name>
</gene>
<dbReference type="NCBIfam" id="TIGR03261">
    <property type="entry name" value="phnS2"/>
    <property type="match status" value="1"/>
</dbReference>